<dbReference type="InterPro" id="IPR026272">
    <property type="entry name" value="SdpI"/>
</dbReference>
<organism evidence="3 4">
    <name type="scientific">Paenibacillus artemisiicola</name>
    <dbReference type="NCBI Taxonomy" id="1172618"/>
    <lineage>
        <taxon>Bacteria</taxon>
        <taxon>Bacillati</taxon>
        <taxon>Bacillota</taxon>
        <taxon>Bacilli</taxon>
        <taxon>Bacillales</taxon>
        <taxon>Paenibacillaceae</taxon>
        <taxon>Paenibacillus</taxon>
    </lineage>
</organism>
<dbReference type="PANTHER" id="PTHR37810">
    <property type="entry name" value="IMMUNITY PROTEIN SDPI"/>
    <property type="match status" value="1"/>
</dbReference>
<feature type="transmembrane region" description="Helical" evidence="1">
    <location>
        <begin position="115"/>
        <end position="134"/>
    </location>
</feature>
<dbReference type="Pfam" id="PF13630">
    <property type="entry name" value="SdpI"/>
    <property type="match status" value="1"/>
</dbReference>
<dbReference type="RefSeq" id="WP_208851366.1">
    <property type="nucleotide sequence ID" value="NZ_JAGGDJ010000079.1"/>
</dbReference>
<comment type="caution">
    <text evidence="3">The sequence shown here is derived from an EMBL/GenBank/DDBJ whole genome shotgun (WGS) entry which is preliminary data.</text>
</comment>
<feature type="transmembrane region" description="Helical" evidence="1">
    <location>
        <begin position="163"/>
        <end position="181"/>
    </location>
</feature>
<proteinExistence type="predicted"/>
<feature type="transmembrane region" description="Helical" evidence="1">
    <location>
        <begin position="9"/>
        <end position="27"/>
    </location>
</feature>
<evidence type="ECO:0000313" key="3">
    <source>
        <dbReference type="EMBL" id="MBO7748844.1"/>
    </source>
</evidence>
<dbReference type="Pfam" id="PF07853">
    <property type="entry name" value="DUF1648"/>
    <property type="match status" value="1"/>
</dbReference>
<evidence type="ECO:0000259" key="2">
    <source>
        <dbReference type="Pfam" id="PF07853"/>
    </source>
</evidence>
<feature type="domain" description="DUF1648" evidence="2">
    <location>
        <begin position="16"/>
        <end position="59"/>
    </location>
</feature>
<reference evidence="3 4" key="1">
    <citation type="submission" date="2021-03" db="EMBL/GenBank/DDBJ databases">
        <title>Paenibacillus artemisicola MWE-103 whole genome sequence.</title>
        <authorList>
            <person name="Ham Y.J."/>
        </authorList>
    </citation>
    <scope>NUCLEOTIDE SEQUENCE [LARGE SCALE GENOMIC DNA]</scope>
    <source>
        <strain evidence="3 4">MWE-103</strain>
    </source>
</reference>
<feature type="transmembrane region" description="Helical" evidence="1">
    <location>
        <begin position="187"/>
        <end position="209"/>
    </location>
</feature>
<feature type="transmembrane region" description="Helical" evidence="1">
    <location>
        <begin position="47"/>
        <end position="68"/>
    </location>
</feature>
<gene>
    <name evidence="3" type="ORF">I8J29_32200</name>
</gene>
<dbReference type="InterPro" id="IPR025962">
    <property type="entry name" value="SdpI/YhfL"/>
</dbReference>
<keyword evidence="1" id="KW-0472">Membrane</keyword>
<keyword evidence="1" id="KW-0812">Transmembrane</keyword>
<keyword evidence="1" id="KW-1133">Transmembrane helix</keyword>
<protein>
    <submittedName>
        <fullName evidence="3">SdpI family protein</fullName>
    </submittedName>
</protein>
<dbReference type="PIRSF" id="PIRSF038959">
    <property type="entry name" value="SdpI"/>
    <property type="match status" value="1"/>
</dbReference>
<sequence>MTMRNKREALYLLIGLSPAIGALLLYNRLPDTMATHFGPDNEVNGTMGKGAAVLVLALLGFVPLLLRIRRSLDPKRANFQSFGKAFEVSRFGITLLLGAAGWAMVAYNLGYDVDMRKIVLAAVGLLFAVMGNYMTQVRHNYMFGIRTPWTLANEEVWRKTHRIGGPLMMLGGLVALVAAFFEGTAPIVLFLAAILATSLIPVAYSYVLYRRLRG</sequence>
<dbReference type="Proteomes" id="UP000670947">
    <property type="component" value="Unassembled WGS sequence"/>
</dbReference>
<evidence type="ECO:0000256" key="1">
    <source>
        <dbReference type="SAM" id="Phobius"/>
    </source>
</evidence>
<name>A0ABS3WKJ0_9BACL</name>
<keyword evidence="4" id="KW-1185">Reference proteome</keyword>
<dbReference type="EMBL" id="JAGGDJ010000079">
    <property type="protein sequence ID" value="MBO7748844.1"/>
    <property type="molecule type" value="Genomic_DNA"/>
</dbReference>
<dbReference type="InterPro" id="IPR012867">
    <property type="entry name" value="DUF1648"/>
</dbReference>
<accession>A0ABS3WKJ0</accession>
<dbReference type="PANTHER" id="PTHR37810:SF5">
    <property type="entry name" value="IMMUNITY PROTEIN SDPI"/>
    <property type="match status" value="1"/>
</dbReference>
<feature type="transmembrane region" description="Helical" evidence="1">
    <location>
        <begin position="88"/>
        <end position="109"/>
    </location>
</feature>
<evidence type="ECO:0000313" key="4">
    <source>
        <dbReference type="Proteomes" id="UP000670947"/>
    </source>
</evidence>